<feature type="transmembrane region" description="Helical" evidence="1">
    <location>
        <begin position="20"/>
        <end position="38"/>
    </location>
</feature>
<dbReference type="RefSeq" id="WP_340329492.1">
    <property type="nucleotide sequence ID" value="NZ_JAZHOF010000003.1"/>
</dbReference>
<name>A0AAW9RU41_9HYPH</name>
<dbReference type="Proteomes" id="UP001378188">
    <property type="component" value="Unassembled WGS sequence"/>
</dbReference>
<evidence type="ECO:0000313" key="3">
    <source>
        <dbReference type="Proteomes" id="UP001378188"/>
    </source>
</evidence>
<dbReference type="EMBL" id="JAZHOF010000003">
    <property type="protein sequence ID" value="MEJ8571805.1"/>
    <property type="molecule type" value="Genomic_DNA"/>
</dbReference>
<evidence type="ECO:0000313" key="2">
    <source>
        <dbReference type="EMBL" id="MEJ8571805.1"/>
    </source>
</evidence>
<reference evidence="2 3" key="1">
    <citation type="submission" date="2024-02" db="EMBL/GenBank/DDBJ databases">
        <title>Genome analysis and characterization of Microbaculum marinisediminis sp. nov., isolated from marine sediment.</title>
        <authorList>
            <person name="Du Z.-J."/>
            <person name="Ye Y.-Q."/>
            <person name="Zhang Z.-R."/>
            <person name="Yuan S.-M."/>
            <person name="Zhang X.-Y."/>
        </authorList>
    </citation>
    <scope>NUCLEOTIDE SEQUENCE [LARGE SCALE GENOMIC DNA]</scope>
    <source>
        <strain evidence="2 3">SDUM1044001</strain>
    </source>
</reference>
<feature type="transmembrane region" description="Helical" evidence="1">
    <location>
        <begin position="50"/>
        <end position="74"/>
    </location>
</feature>
<gene>
    <name evidence="2" type="ORF">V3328_09995</name>
</gene>
<organism evidence="2 3">
    <name type="scientific">Microbaculum marinum</name>
    <dbReference type="NCBI Taxonomy" id="1764581"/>
    <lineage>
        <taxon>Bacteria</taxon>
        <taxon>Pseudomonadati</taxon>
        <taxon>Pseudomonadota</taxon>
        <taxon>Alphaproteobacteria</taxon>
        <taxon>Hyphomicrobiales</taxon>
        <taxon>Tepidamorphaceae</taxon>
        <taxon>Microbaculum</taxon>
    </lineage>
</organism>
<proteinExistence type="predicted"/>
<protein>
    <submittedName>
        <fullName evidence="2">Uncharacterized protein</fullName>
    </submittedName>
</protein>
<keyword evidence="1" id="KW-0472">Membrane</keyword>
<keyword evidence="1" id="KW-0812">Transmembrane</keyword>
<keyword evidence="1" id="KW-1133">Transmembrane helix</keyword>
<sequence>MTVSDGWALGGTALGQFAGAFVNPLAWLVMIAAALLIAKGPRSRRIAGILIGLSCALPGAVMSESVFEAGTGVLGGAAGGLLLAEVTGTLVLPVLRLLAWCAVTAGDLVGFAAVRLGGRVRQPPGDPEREA</sequence>
<comment type="caution">
    <text evidence="2">The sequence shown here is derived from an EMBL/GenBank/DDBJ whole genome shotgun (WGS) entry which is preliminary data.</text>
</comment>
<keyword evidence="3" id="KW-1185">Reference proteome</keyword>
<accession>A0AAW9RU41</accession>
<evidence type="ECO:0000256" key="1">
    <source>
        <dbReference type="SAM" id="Phobius"/>
    </source>
</evidence>
<dbReference type="AlphaFoldDB" id="A0AAW9RU41"/>